<evidence type="ECO:0000313" key="2">
    <source>
        <dbReference type="Proteomes" id="UP001153331"/>
    </source>
</evidence>
<evidence type="ECO:0000313" key="1">
    <source>
        <dbReference type="EMBL" id="KAJ8110490.1"/>
    </source>
</evidence>
<name>A0ACC2I5Q3_9PLEO</name>
<gene>
    <name evidence="1" type="ORF">OPT61_g6680</name>
</gene>
<comment type="caution">
    <text evidence="1">The sequence shown here is derived from an EMBL/GenBank/DDBJ whole genome shotgun (WGS) entry which is preliminary data.</text>
</comment>
<sequence>MTSPSRYHDDEDDSMDDQLELGHDEMPVSHPRWYRGGAQKLRRGCRQCWPLSRTSMARRNRKQIYRWTMIGIIITTLLGVIAALVYLSLVGALLRHLAPPTDHSGLQHIVSDWKEPDSNGAYTYKWRDDFSVDLVPKNCHSHNDYWRRVPLYNALAAGCISIEADIWLTEDNELLVSHSWSSTTWHRTLQSLYLDPLANILDKRNVTTATKNEKEVGVFDADPTVSVILLIDVKNDAYKTWSILLEQLQPFRHRDWLTYYDGSTLYQGPLTIVGTGDTPFELIQADSTDRIVFFDAPLLSISDEQYNITNSYYASVEMKKAIGSIWFNKPSDKQIDKLTEQIHAAEVKGLKSRYWGEPRWPISLRDKVWLKLTELGVGMLNVDDLVCATKWNWNWCTVAGLNLCGND</sequence>
<reference evidence="1" key="1">
    <citation type="submission" date="2022-11" db="EMBL/GenBank/DDBJ databases">
        <title>Genome Sequence of Boeremia exigua.</title>
        <authorList>
            <person name="Buettner E."/>
        </authorList>
    </citation>
    <scope>NUCLEOTIDE SEQUENCE</scope>
    <source>
        <strain evidence="1">CU02</strain>
    </source>
</reference>
<accession>A0ACC2I5Q3</accession>
<protein>
    <submittedName>
        <fullName evidence="1">Uncharacterized protein</fullName>
    </submittedName>
</protein>
<dbReference type="EMBL" id="JAPHNI010000494">
    <property type="protein sequence ID" value="KAJ8110490.1"/>
    <property type="molecule type" value="Genomic_DNA"/>
</dbReference>
<proteinExistence type="predicted"/>
<organism evidence="1 2">
    <name type="scientific">Boeremia exigua</name>
    <dbReference type="NCBI Taxonomy" id="749465"/>
    <lineage>
        <taxon>Eukaryota</taxon>
        <taxon>Fungi</taxon>
        <taxon>Dikarya</taxon>
        <taxon>Ascomycota</taxon>
        <taxon>Pezizomycotina</taxon>
        <taxon>Dothideomycetes</taxon>
        <taxon>Pleosporomycetidae</taxon>
        <taxon>Pleosporales</taxon>
        <taxon>Pleosporineae</taxon>
        <taxon>Didymellaceae</taxon>
        <taxon>Boeremia</taxon>
    </lineage>
</organism>
<dbReference type="Proteomes" id="UP001153331">
    <property type="component" value="Unassembled WGS sequence"/>
</dbReference>
<keyword evidence="2" id="KW-1185">Reference proteome</keyword>